<comment type="caution">
    <text evidence="2">The sequence shown here is derived from an EMBL/GenBank/DDBJ whole genome shotgun (WGS) entry which is preliminary data.</text>
</comment>
<protein>
    <submittedName>
        <fullName evidence="2">Uncharacterized protein</fullName>
    </submittedName>
</protein>
<accession>A0A9W6LRS6</accession>
<keyword evidence="3" id="KW-1185">Reference proteome</keyword>
<dbReference type="AlphaFoldDB" id="A0A9W6LRS6"/>
<gene>
    <name evidence="2" type="ORF">LMG27198_19220</name>
</gene>
<proteinExistence type="predicted"/>
<reference evidence="2" key="1">
    <citation type="journal article" date="2023" name="Int. J. Syst. Evol. Microbiol.">
        <title>Methylocystis iwaonis sp. nov., a type II methane-oxidizing bacterium from surface soil of a rice paddy field in Japan, and emended description of the genus Methylocystis (ex Whittenbury et al. 1970) Bowman et al. 1993.</title>
        <authorList>
            <person name="Kaise H."/>
            <person name="Sawadogo J.B."/>
            <person name="Alam M.S."/>
            <person name="Ueno C."/>
            <person name="Dianou D."/>
            <person name="Shinjo R."/>
            <person name="Asakawa S."/>
        </authorList>
    </citation>
    <scope>NUCLEOTIDE SEQUENCE</scope>
    <source>
        <strain evidence="2">LMG27198</strain>
    </source>
</reference>
<dbReference type="Proteomes" id="UP001144323">
    <property type="component" value="Unassembled WGS sequence"/>
</dbReference>
<dbReference type="EMBL" id="BSEC01000001">
    <property type="protein sequence ID" value="GLI92930.1"/>
    <property type="molecule type" value="Genomic_DNA"/>
</dbReference>
<evidence type="ECO:0000313" key="2">
    <source>
        <dbReference type="EMBL" id="GLI92930.1"/>
    </source>
</evidence>
<sequence>MTARSLPAGAPAERAPGRQSRAARARAHWQAAQNRHNLKGIIGRAIPRAPSLPEVVFWLIFPFAFRSPAAA</sequence>
<evidence type="ECO:0000313" key="3">
    <source>
        <dbReference type="Proteomes" id="UP001144323"/>
    </source>
</evidence>
<name>A0A9W6LRS6_9HYPH</name>
<organism evidence="2 3">
    <name type="scientific">Methylocystis echinoides</name>
    <dbReference type="NCBI Taxonomy" id="29468"/>
    <lineage>
        <taxon>Bacteria</taxon>
        <taxon>Pseudomonadati</taxon>
        <taxon>Pseudomonadota</taxon>
        <taxon>Alphaproteobacteria</taxon>
        <taxon>Hyphomicrobiales</taxon>
        <taxon>Methylocystaceae</taxon>
        <taxon>Methylocystis</taxon>
    </lineage>
</organism>
<evidence type="ECO:0000256" key="1">
    <source>
        <dbReference type="SAM" id="MobiDB-lite"/>
    </source>
</evidence>
<feature type="region of interest" description="Disordered" evidence="1">
    <location>
        <begin position="1"/>
        <end position="24"/>
    </location>
</feature>
<feature type="compositionally biased region" description="Low complexity" evidence="1">
    <location>
        <begin position="7"/>
        <end position="20"/>
    </location>
</feature>